<keyword evidence="2" id="KW-1185">Reference proteome</keyword>
<reference evidence="1 2" key="1">
    <citation type="submission" date="2016-12" db="EMBL/GenBank/DDBJ databases">
        <authorList>
            <person name="Song W.-J."/>
            <person name="Kurnit D.M."/>
        </authorList>
    </citation>
    <scope>NUCLEOTIDE SEQUENCE [LARGE SCALE GENOMIC DNA]</scope>
    <source>
        <strain evidence="1 2">DSM 19599</strain>
    </source>
</reference>
<accession>A0A1M7ZRZ4</accession>
<dbReference type="Gene3D" id="2.30.30.110">
    <property type="match status" value="1"/>
</dbReference>
<dbReference type="RefSeq" id="WP_073632236.1">
    <property type="nucleotide sequence ID" value="NZ_FRXO01000014.1"/>
</dbReference>
<dbReference type="GO" id="GO:0016075">
    <property type="term" value="P:rRNA catabolic process"/>
    <property type="evidence" value="ECO:0007669"/>
    <property type="project" value="TreeGrafter"/>
</dbReference>
<dbReference type="GO" id="GO:0006402">
    <property type="term" value="P:mRNA catabolic process"/>
    <property type="evidence" value="ECO:0007669"/>
    <property type="project" value="TreeGrafter"/>
</dbReference>
<dbReference type="SUPFAM" id="SSF50118">
    <property type="entry name" value="Cell growth inhibitor/plasmid maintenance toxic component"/>
    <property type="match status" value="1"/>
</dbReference>
<evidence type="ECO:0000313" key="2">
    <source>
        <dbReference type="Proteomes" id="UP000186406"/>
    </source>
</evidence>
<dbReference type="Proteomes" id="UP000186406">
    <property type="component" value="Unassembled WGS sequence"/>
</dbReference>
<dbReference type="EMBL" id="FRXO01000014">
    <property type="protein sequence ID" value="SHO67426.1"/>
    <property type="molecule type" value="Genomic_DNA"/>
</dbReference>
<dbReference type="InterPro" id="IPR011067">
    <property type="entry name" value="Plasmid_toxin/cell-grow_inhib"/>
</dbReference>
<organism evidence="1 2">
    <name type="scientific">Pseudoxanthobacter soli DSM 19599</name>
    <dbReference type="NCBI Taxonomy" id="1123029"/>
    <lineage>
        <taxon>Bacteria</taxon>
        <taxon>Pseudomonadati</taxon>
        <taxon>Pseudomonadota</taxon>
        <taxon>Alphaproteobacteria</taxon>
        <taxon>Hyphomicrobiales</taxon>
        <taxon>Segnochrobactraceae</taxon>
        <taxon>Pseudoxanthobacter</taxon>
    </lineage>
</organism>
<dbReference type="PANTHER" id="PTHR33988">
    <property type="entry name" value="ENDORIBONUCLEASE MAZF-RELATED"/>
    <property type="match status" value="1"/>
</dbReference>
<dbReference type="GO" id="GO:0003677">
    <property type="term" value="F:DNA binding"/>
    <property type="evidence" value="ECO:0007669"/>
    <property type="project" value="InterPro"/>
</dbReference>
<dbReference type="InterPro" id="IPR003477">
    <property type="entry name" value="PemK-like"/>
</dbReference>
<dbReference type="AlphaFoldDB" id="A0A1M7ZRZ4"/>
<dbReference type="STRING" id="1123029.SAMN02745172_04106"/>
<evidence type="ECO:0000313" key="1">
    <source>
        <dbReference type="EMBL" id="SHO67426.1"/>
    </source>
</evidence>
<dbReference type="OrthoDB" id="3196747at2"/>
<sequence>MRRGEVWTVAGGQDYAGKPRPVVIVQDDSFDGTDSLTICAFTTDETDAPLFRLIVQPNERNGLRAACRLMVDKITTVRKAKFGQQVGRLDDEDMVRLNQAMIVFLGLAASPRASRKGSAP</sequence>
<dbReference type="Pfam" id="PF02452">
    <property type="entry name" value="PemK_toxin"/>
    <property type="match status" value="1"/>
</dbReference>
<protein>
    <submittedName>
        <fullName evidence="1">mRNA interferase MazF</fullName>
    </submittedName>
</protein>
<name>A0A1M7ZRZ4_9HYPH</name>
<proteinExistence type="predicted"/>
<gene>
    <name evidence="1" type="ORF">SAMN02745172_04106</name>
</gene>
<dbReference type="GO" id="GO:0004521">
    <property type="term" value="F:RNA endonuclease activity"/>
    <property type="evidence" value="ECO:0007669"/>
    <property type="project" value="TreeGrafter"/>
</dbReference>